<dbReference type="RefSeq" id="XP_043010022.1">
    <property type="nucleotide sequence ID" value="XM_043151940.1"/>
</dbReference>
<accession>A0A9P7S1E2</accession>
<dbReference type="Proteomes" id="UP001049176">
    <property type="component" value="Chromosome 4"/>
</dbReference>
<reference evidence="3" key="1">
    <citation type="journal article" date="2021" name="Genome Biol. Evol.">
        <title>The assembled and annotated genome of the fairy-ring fungus Marasmius oreades.</title>
        <authorList>
            <person name="Hiltunen M."/>
            <person name="Ament-Velasquez S.L."/>
            <person name="Johannesson H."/>
        </authorList>
    </citation>
    <scope>NUCLEOTIDE SEQUENCE</scope>
    <source>
        <strain evidence="3">03SP1</strain>
    </source>
</reference>
<dbReference type="Gene3D" id="3.30.428.10">
    <property type="entry name" value="HIT-like"/>
    <property type="match status" value="1"/>
</dbReference>
<proteinExistence type="inferred from homology"/>
<feature type="active site" description="Nucleophile" evidence="2">
    <location>
        <position position="261"/>
    </location>
</feature>
<dbReference type="GO" id="GO:0000932">
    <property type="term" value="C:P-body"/>
    <property type="evidence" value="ECO:0007669"/>
    <property type="project" value="TreeGrafter"/>
</dbReference>
<gene>
    <name evidence="3" type="ORF">E1B28_007222</name>
</gene>
<dbReference type="KEGG" id="more:E1B28_007222"/>
<dbReference type="InterPro" id="IPR036265">
    <property type="entry name" value="HIT-like_sf"/>
</dbReference>
<dbReference type="InterPro" id="IPR011145">
    <property type="entry name" value="Scavenger_mRNA_decap_enz_N"/>
</dbReference>
<dbReference type="GO" id="GO:0000290">
    <property type="term" value="P:deadenylation-dependent decapping of nuclear-transcribed mRNA"/>
    <property type="evidence" value="ECO:0007669"/>
    <property type="project" value="InterPro"/>
</dbReference>
<dbReference type="PIRSF" id="PIRSF028973">
    <property type="entry name" value="Scavenger_mRNA_decap_enz"/>
    <property type="match status" value="1"/>
</dbReference>
<protein>
    <recommendedName>
        <fullName evidence="5">Scavenger mRNA decapping enzyme</fullName>
    </recommendedName>
</protein>
<dbReference type="Pfam" id="PF05652">
    <property type="entry name" value="DcpS"/>
    <property type="match status" value="1"/>
</dbReference>
<dbReference type="EMBL" id="CM032184">
    <property type="protein sequence ID" value="KAG7093552.1"/>
    <property type="molecule type" value="Genomic_DNA"/>
</dbReference>
<keyword evidence="4" id="KW-1185">Reference proteome</keyword>
<evidence type="ECO:0000256" key="1">
    <source>
        <dbReference type="ARBA" id="ARBA00010208"/>
    </source>
</evidence>
<dbReference type="SUPFAM" id="SSF54197">
    <property type="entry name" value="HIT-like"/>
    <property type="match status" value="1"/>
</dbReference>
<dbReference type="SUPFAM" id="SSF102860">
    <property type="entry name" value="mRNA decapping enzyme DcpS N-terminal domain"/>
    <property type="match status" value="1"/>
</dbReference>
<sequence>MNTVSESIPALLKFFKLTRILNDEPEKCRLTLLGTLPGSWADKTTILNSDERLQAIVRLEKTAFVTGCAEELFHPDDAVALISGTRLLGSTDIYSWLSGWMSPTVSMQKQHGDVKINIVCPATEVHVKKYSKQLSILVQETPALYQHIVEPFISRFPAARTQWVTEILEGRAEQDKILFASEEVIILPDMKWDLHTIGSLYLVAIVRDPRLRSLRDLRGEHVQLLKNIRDEAYKVTGDRWAIGKGGLRLFIHYQPSYYRFHVHIVNGNYDSGVGMIVGQAHLLEDVISLLEINSSIFEVVTLTYGLGEQHGLYGSMKAAQALV</sequence>
<evidence type="ECO:0000256" key="2">
    <source>
        <dbReference type="PIRSR" id="PIRSR028973-1"/>
    </source>
</evidence>
<dbReference type="OrthoDB" id="10264956at2759"/>
<comment type="caution">
    <text evidence="3">The sequence shown here is derived from an EMBL/GenBank/DDBJ whole genome shotgun (WGS) entry which is preliminary data.</text>
</comment>
<dbReference type="Gene3D" id="3.30.200.40">
    <property type="entry name" value="Scavenger mRNA decapping enzyme, N-terminal domain"/>
    <property type="match status" value="1"/>
</dbReference>
<name>A0A9P7S1E2_9AGAR</name>
<dbReference type="GeneID" id="66076298"/>
<dbReference type="GO" id="GO:0005634">
    <property type="term" value="C:nucleus"/>
    <property type="evidence" value="ECO:0007669"/>
    <property type="project" value="TreeGrafter"/>
</dbReference>
<evidence type="ECO:0000313" key="3">
    <source>
        <dbReference type="EMBL" id="KAG7093552.1"/>
    </source>
</evidence>
<dbReference type="AlphaFoldDB" id="A0A9P7S1E2"/>
<dbReference type="PANTHER" id="PTHR12978:SF0">
    <property type="entry name" value="M7GPPPX DIPHOSPHATASE"/>
    <property type="match status" value="1"/>
</dbReference>
<comment type="similarity">
    <text evidence="1">Belongs to the HIT family.</text>
</comment>
<dbReference type="PANTHER" id="PTHR12978">
    <property type="entry name" value="HISTIDINE TRIAD HIT PROTEIN MEMBER"/>
    <property type="match status" value="1"/>
</dbReference>
<organism evidence="3 4">
    <name type="scientific">Marasmius oreades</name>
    <name type="common">fairy-ring Marasmius</name>
    <dbReference type="NCBI Taxonomy" id="181124"/>
    <lineage>
        <taxon>Eukaryota</taxon>
        <taxon>Fungi</taxon>
        <taxon>Dikarya</taxon>
        <taxon>Basidiomycota</taxon>
        <taxon>Agaricomycotina</taxon>
        <taxon>Agaricomycetes</taxon>
        <taxon>Agaricomycetidae</taxon>
        <taxon>Agaricales</taxon>
        <taxon>Marasmiineae</taxon>
        <taxon>Marasmiaceae</taxon>
        <taxon>Marasmius</taxon>
    </lineage>
</organism>
<evidence type="ECO:0000313" key="4">
    <source>
        <dbReference type="Proteomes" id="UP001049176"/>
    </source>
</evidence>
<dbReference type="GO" id="GO:0016787">
    <property type="term" value="F:hydrolase activity"/>
    <property type="evidence" value="ECO:0007669"/>
    <property type="project" value="InterPro"/>
</dbReference>
<dbReference type="Pfam" id="PF11969">
    <property type="entry name" value="DcpS_C"/>
    <property type="match status" value="1"/>
</dbReference>
<dbReference type="InterPro" id="IPR008594">
    <property type="entry name" value="DcpS/DCS2"/>
</dbReference>
<dbReference type="GO" id="GO:0000340">
    <property type="term" value="F:RNA 7-methylguanosine cap binding"/>
    <property type="evidence" value="ECO:0007669"/>
    <property type="project" value="TreeGrafter"/>
</dbReference>
<evidence type="ECO:0008006" key="5">
    <source>
        <dbReference type="Google" id="ProtNLM"/>
    </source>
</evidence>